<dbReference type="Gene3D" id="3.20.20.70">
    <property type="entry name" value="Aldolase class I"/>
    <property type="match status" value="1"/>
</dbReference>
<dbReference type="EMBL" id="AUZX01004993">
    <property type="protein sequence ID" value="EQD69457.1"/>
    <property type="molecule type" value="Genomic_DNA"/>
</dbReference>
<name>T1BIH3_9ZZZZ</name>
<feature type="compositionally biased region" description="Polar residues" evidence="3">
    <location>
        <begin position="106"/>
        <end position="124"/>
    </location>
</feature>
<dbReference type="GO" id="GO:0004419">
    <property type="term" value="F:hydroxymethylglutaryl-CoA lyase activity"/>
    <property type="evidence" value="ECO:0007669"/>
    <property type="project" value="TreeGrafter"/>
</dbReference>
<dbReference type="InterPro" id="IPR013785">
    <property type="entry name" value="Aldolase_TIM"/>
</dbReference>
<dbReference type="PANTHER" id="PTHR42738">
    <property type="entry name" value="HYDROXYMETHYLGLUTARYL-COA LYASE"/>
    <property type="match status" value="1"/>
</dbReference>
<accession>T1BIH3</accession>
<dbReference type="GO" id="GO:0046951">
    <property type="term" value="P:ketone body biosynthetic process"/>
    <property type="evidence" value="ECO:0007669"/>
    <property type="project" value="TreeGrafter"/>
</dbReference>
<evidence type="ECO:0000313" key="4">
    <source>
        <dbReference type="EMBL" id="EQD69457.1"/>
    </source>
</evidence>
<proteinExistence type="predicted"/>
<evidence type="ECO:0000256" key="3">
    <source>
        <dbReference type="SAM" id="MobiDB-lite"/>
    </source>
</evidence>
<sequence length="124" mass="13735">MNEHVRVVEVGPRDGLQNEQAIVPTAIKIELIERLAACGYDTVEATSFVSPKWIPQLADAEAVMHGLRRRPGVRYPVLVPNLQGYACARRRCPRSRCSPQPPKPSTARTSTPRSMNPSRASSRC</sequence>
<reference evidence="4" key="1">
    <citation type="submission" date="2013-08" db="EMBL/GenBank/DDBJ databases">
        <authorList>
            <person name="Mendez C."/>
            <person name="Richter M."/>
            <person name="Ferrer M."/>
            <person name="Sanchez J."/>
        </authorList>
    </citation>
    <scope>NUCLEOTIDE SEQUENCE</scope>
</reference>
<comment type="caution">
    <text evidence="4">The sequence shown here is derived from an EMBL/GenBank/DDBJ whole genome shotgun (WGS) entry which is preliminary data.</text>
</comment>
<feature type="region of interest" description="Disordered" evidence="3">
    <location>
        <begin position="91"/>
        <end position="124"/>
    </location>
</feature>
<evidence type="ECO:0000256" key="1">
    <source>
        <dbReference type="ARBA" id="ARBA00022723"/>
    </source>
</evidence>
<organism evidence="4">
    <name type="scientific">mine drainage metagenome</name>
    <dbReference type="NCBI Taxonomy" id="410659"/>
    <lineage>
        <taxon>unclassified sequences</taxon>
        <taxon>metagenomes</taxon>
        <taxon>ecological metagenomes</taxon>
    </lineage>
</organism>
<gene>
    <name evidence="4" type="ORF">B1A_06901</name>
</gene>
<dbReference type="GO" id="GO:0046872">
    <property type="term" value="F:metal ion binding"/>
    <property type="evidence" value="ECO:0007669"/>
    <property type="project" value="UniProtKB-KW"/>
</dbReference>
<keyword evidence="1" id="KW-0479">Metal-binding</keyword>
<protein>
    <submittedName>
        <fullName evidence="4">Hydroxymethylglutaryl-CoA lyase</fullName>
    </submittedName>
</protein>
<dbReference type="AlphaFoldDB" id="T1BIH3"/>
<dbReference type="SUPFAM" id="SSF51569">
    <property type="entry name" value="Aldolase"/>
    <property type="match status" value="1"/>
</dbReference>
<dbReference type="PANTHER" id="PTHR42738:SF7">
    <property type="entry name" value="HYDROXYMETHYLGLUTARYL-COA LYASE"/>
    <property type="match status" value="1"/>
</dbReference>
<keyword evidence="2 4" id="KW-0456">Lyase</keyword>
<reference evidence="4" key="2">
    <citation type="journal article" date="2014" name="ISME J.">
        <title>Microbial stratification in low pH oxic and suboxic macroscopic growths along an acid mine drainage.</title>
        <authorList>
            <person name="Mendez-Garcia C."/>
            <person name="Mesa V."/>
            <person name="Sprenger R.R."/>
            <person name="Richter M."/>
            <person name="Diez M.S."/>
            <person name="Solano J."/>
            <person name="Bargiela R."/>
            <person name="Golyshina O.V."/>
            <person name="Manteca A."/>
            <person name="Ramos J.L."/>
            <person name="Gallego J.R."/>
            <person name="Llorente I."/>
            <person name="Martins Dos Santos V.A."/>
            <person name="Jensen O.N."/>
            <person name="Pelaez A.I."/>
            <person name="Sanchez J."/>
            <person name="Ferrer M."/>
        </authorList>
    </citation>
    <scope>NUCLEOTIDE SEQUENCE</scope>
</reference>
<dbReference type="GO" id="GO:0006552">
    <property type="term" value="P:L-leucine catabolic process"/>
    <property type="evidence" value="ECO:0007669"/>
    <property type="project" value="TreeGrafter"/>
</dbReference>
<dbReference type="InterPro" id="IPR043594">
    <property type="entry name" value="HMGL"/>
</dbReference>
<evidence type="ECO:0000256" key="2">
    <source>
        <dbReference type="ARBA" id="ARBA00023239"/>
    </source>
</evidence>